<dbReference type="SUPFAM" id="SSF52058">
    <property type="entry name" value="L domain-like"/>
    <property type="match status" value="1"/>
</dbReference>
<evidence type="ECO:0000256" key="2">
    <source>
        <dbReference type="ARBA" id="ARBA00022821"/>
    </source>
</evidence>
<dbReference type="Gene3D" id="3.80.10.10">
    <property type="entry name" value="Ribonuclease Inhibitor"/>
    <property type="match status" value="2"/>
</dbReference>
<feature type="domain" description="Disease resistance protein winged helix" evidence="4">
    <location>
        <begin position="255"/>
        <end position="325"/>
    </location>
</feature>
<dbReference type="Pfam" id="PF00931">
    <property type="entry name" value="NB-ARC"/>
    <property type="match status" value="1"/>
</dbReference>
<feature type="domain" description="NB-ARC" evidence="3">
    <location>
        <begin position="19"/>
        <end position="186"/>
    </location>
</feature>
<dbReference type="SUPFAM" id="SSF52540">
    <property type="entry name" value="P-loop containing nucleoside triphosphate hydrolases"/>
    <property type="match status" value="1"/>
</dbReference>
<keyword evidence="2" id="KW-0611">Plant defense</keyword>
<dbReference type="Pfam" id="PF23559">
    <property type="entry name" value="WHD_DRP"/>
    <property type="match status" value="1"/>
</dbReference>
<evidence type="ECO:0000313" key="6">
    <source>
        <dbReference type="EMBL" id="MED6152647.1"/>
    </source>
</evidence>
<keyword evidence="7" id="KW-1185">Reference proteome</keyword>
<dbReference type="InterPro" id="IPR002182">
    <property type="entry name" value="NB-ARC"/>
</dbReference>
<accession>A0ABU6TUS1</accession>
<dbReference type="Proteomes" id="UP001341840">
    <property type="component" value="Unassembled WGS sequence"/>
</dbReference>
<proteinExistence type="predicted"/>
<dbReference type="PANTHER" id="PTHR36766:SF61">
    <property type="entry name" value="NB-ARC DOMAIN DISEASE RESISTANCE PROTEIN"/>
    <property type="match status" value="1"/>
</dbReference>
<organism evidence="6 7">
    <name type="scientific">Stylosanthes scabra</name>
    <dbReference type="NCBI Taxonomy" id="79078"/>
    <lineage>
        <taxon>Eukaryota</taxon>
        <taxon>Viridiplantae</taxon>
        <taxon>Streptophyta</taxon>
        <taxon>Embryophyta</taxon>
        <taxon>Tracheophyta</taxon>
        <taxon>Spermatophyta</taxon>
        <taxon>Magnoliopsida</taxon>
        <taxon>eudicotyledons</taxon>
        <taxon>Gunneridae</taxon>
        <taxon>Pentapetalae</taxon>
        <taxon>rosids</taxon>
        <taxon>fabids</taxon>
        <taxon>Fabales</taxon>
        <taxon>Fabaceae</taxon>
        <taxon>Papilionoideae</taxon>
        <taxon>50 kb inversion clade</taxon>
        <taxon>dalbergioids sensu lato</taxon>
        <taxon>Dalbergieae</taxon>
        <taxon>Pterocarpus clade</taxon>
        <taxon>Stylosanthes</taxon>
    </lineage>
</organism>
<dbReference type="InterPro" id="IPR027417">
    <property type="entry name" value="P-loop_NTPase"/>
</dbReference>
<dbReference type="Gene3D" id="3.40.50.300">
    <property type="entry name" value="P-loop containing nucleotide triphosphate hydrolases"/>
    <property type="match status" value="1"/>
</dbReference>
<dbReference type="Gene3D" id="1.10.8.430">
    <property type="entry name" value="Helical domain of apoptotic protease-activating factors"/>
    <property type="match status" value="1"/>
</dbReference>
<protein>
    <recommendedName>
        <fullName evidence="8">NB-ARC domain-containing protein</fullName>
    </recommendedName>
</protein>
<sequence length="589" mass="67401">MRSIDDLVQAPPESVSQHDNKIDVIPLVGIGGLGKTTLAQMVYHDDSVKNHFNLQMWVCVSDDDRDFEVKRVIHQIVNVASVGDTRVDQNPSLEELLTLLKQILYEKRFLLVLDDIWNEESWKWELLRGHLESACSDMNSKGSKIIVTTRRKTVASIVGTKPPILLRGLPHKECWELFVKCAFREAKEAEEYPWLKGIGKVIIEKCKRVPLAITTLGCLLRSKQCDKHEWEKIRDSEIWELDAKDDGILPSLSYELIMLWMAHGLLQPVNNEEKEPEEIGELYIKKLLSISLLQLDEYIPENELSIISAAGLNELKMHDLIHDLAKSTMKKSTKDSDKTRTIIASQTSQESFVEWTSHEFKHLKVLHLEGRDLELLPDDCFAKVKHLRYLSLSECDMPEKLPGSICKLQILQSLDLSDCYNLLELPESIKNLVSLLILFLTLSATSFPFMEANYFQQLRCLFITNCENLVSPSGALGRLIVLKKLVIHNCIHLVNFEDEEEEEGKKHVIIDDLKLETFMIFESPKLKALPKWLKRSIKALRYMGIQGTGIEALPEWLPNATSLERLYINDCQGLSSLPDNMEQLQSLIH</sequence>
<dbReference type="InterPro" id="IPR042197">
    <property type="entry name" value="Apaf_helical"/>
</dbReference>
<dbReference type="InterPro" id="IPR032675">
    <property type="entry name" value="LRR_dom_sf"/>
</dbReference>
<dbReference type="PRINTS" id="PR00364">
    <property type="entry name" value="DISEASERSIST"/>
</dbReference>
<dbReference type="InterPro" id="IPR055414">
    <property type="entry name" value="LRR_R13L4/SHOC2-like"/>
</dbReference>
<evidence type="ECO:0000313" key="7">
    <source>
        <dbReference type="Proteomes" id="UP001341840"/>
    </source>
</evidence>
<keyword evidence="1" id="KW-0677">Repeat</keyword>
<name>A0ABU6TUS1_9FABA</name>
<dbReference type="Pfam" id="PF23598">
    <property type="entry name" value="LRR_14"/>
    <property type="match status" value="1"/>
</dbReference>
<dbReference type="EMBL" id="JASCZI010092668">
    <property type="protein sequence ID" value="MED6152647.1"/>
    <property type="molecule type" value="Genomic_DNA"/>
</dbReference>
<evidence type="ECO:0008006" key="8">
    <source>
        <dbReference type="Google" id="ProtNLM"/>
    </source>
</evidence>
<evidence type="ECO:0000259" key="5">
    <source>
        <dbReference type="Pfam" id="PF23598"/>
    </source>
</evidence>
<feature type="domain" description="Disease resistance R13L4/SHOC-2-like LRR" evidence="5">
    <location>
        <begin position="340"/>
        <end position="497"/>
    </location>
</feature>
<gene>
    <name evidence="6" type="ORF">PIB30_094035</name>
</gene>
<dbReference type="InterPro" id="IPR058922">
    <property type="entry name" value="WHD_DRP"/>
</dbReference>
<evidence type="ECO:0000259" key="4">
    <source>
        <dbReference type="Pfam" id="PF23559"/>
    </source>
</evidence>
<comment type="caution">
    <text evidence="6">The sequence shown here is derived from an EMBL/GenBank/DDBJ whole genome shotgun (WGS) entry which is preliminary data.</text>
</comment>
<dbReference type="PANTHER" id="PTHR36766">
    <property type="entry name" value="PLANT BROAD-SPECTRUM MILDEW RESISTANCE PROTEIN RPW8"/>
    <property type="match status" value="1"/>
</dbReference>
<evidence type="ECO:0000259" key="3">
    <source>
        <dbReference type="Pfam" id="PF00931"/>
    </source>
</evidence>
<reference evidence="6 7" key="1">
    <citation type="journal article" date="2023" name="Plants (Basel)">
        <title>Bridging the Gap: Combining Genomics and Transcriptomics Approaches to Understand Stylosanthes scabra, an Orphan Legume from the Brazilian Caatinga.</title>
        <authorList>
            <person name="Ferreira-Neto J.R.C."/>
            <person name="da Silva M.D."/>
            <person name="Binneck E."/>
            <person name="de Melo N.F."/>
            <person name="da Silva R.H."/>
            <person name="de Melo A.L.T.M."/>
            <person name="Pandolfi V."/>
            <person name="Bustamante F.O."/>
            <person name="Brasileiro-Vidal A.C."/>
            <person name="Benko-Iseppon A.M."/>
        </authorList>
    </citation>
    <scope>NUCLEOTIDE SEQUENCE [LARGE SCALE GENOMIC DNA]</scope>
    <source>
        <tissue evidence="6">Leaves</tissue>
    </source>
</reference>
<evidence type="ECO:0000256" key="1">
    <source>
        <dbReference type="ARBA" id="ARBA00022737"/>
    </source>
</evidence>